<organism evidence="2 3">
    <name type="scientific">Nyctereutes procyonoides</name>
    <name type="common">Raccoon dog</name>
    <name type="synonym">Canis procyonoides</name>
    <dbReference type="NCBI Taxonomy" id="34880"/>
    <lineage>
        <taxon>Eukaryota</taxon>
        <taxon>Metazoa</taxon>
        <taxon>Chordata</taxon>
        <taxon>Craniata</taxon>
        <taxon>Vertebrata</taxon>
        <taxon>Euteleostomi</taxon>
        <taxon>Mammalia</taxon>
        <taxon>Eutheria</taxon>
        <taxon>Laurasiatheria</taxon>
        <taxon>Carnivora</taxon>
        <taxon>Caniformia</taxon>
        <taxon>Canidae</taxon>
        <taxon>Nyctereutes</taxon>
    </lineage>
</organism>
<dbReference type="GO" id="GO:0006355">
    <property type="term" value="P:regulation of DNA-templated transcription"/>
    <property type="evidence" value="ECO:0007669"/>
    <property type="project" value="InterPro"/>
</dbReference>
<gene>
    <name evidence="2" type="ORF">NYPRO_LOCUS24848</name>
</gene>
<feature type="domain" description="KRAB" evidence="1">
    <location>
        <begin position="11"/>
        <end position="88"/>
    </location>
</feature>
<sequence>MTFAALDLAGMNFEDVAIDFSQEEWGLLDETQRLLYCDVMLENFALVASLVNLMDPTLLALSLAGCVQIHGFQFHLLPACVRSWSLLT</sequence>
<comment type="caution">
    <text evidence="2">The sequence shown here is derived from an EMBL/GenBank/DDBJ whole genome shotgun (WGS) entry which is preliminary data.</text>
</comment>
<reference evidence="2" key="1">
    <citation type="submission" date="2020-12" db="EMBL/GenBank/DDBJ databases">
        <authorList>
            <consortium name="Molecular Ecology Group"/>
        </authorList>
    </citation>
    <scope>NUCLEOTIDE SEQUENCE</scope>
    <source>
        <strain evidence="2">TBG_1078</strain>
    </source>
</reference>
<evidence type="ECO:0000259" key="1">
    <source>
        <dbReference type="PROSITE" id="PS50805"/>
    </source>
</evidence>
<dbReference type="SMART" id="SM00349">
    <property type="entry name" value="KRAB"/>
    <property type="match status" value="1"/>
</dbReference>
<dbReference type="AlphaFoldDB" id="A0A811ZV67"/>
<dbReference type="PANTHER" id="PTHR23232:SF133">
    <property type="entry name" value="RIKEN CDNA 1700020N01 GENE"/>
    <property type="match status" value="1"/>
</dbReference>
<dbReference type="PANTHER" id="PTHR23232">
    <property type="entry name" value="KRAB DOMAIN C2H2 ZINC FINGER"/>
    <property type="match status" value="1"/>
</dbReference>
<evidence type="ECO:0000313" key="3">
    <source>
        <dbReference type="Proteomes" id="UP000645828"/>
    </source>
</evidence>
<protein>
    <submittedName>
        <fullName evidence="2">(raccoon dog) hypothetical protein</fullName>
    </submittedName>
</protein>
<dbReference type="InterPro" id="IPR050169">
    <property type="entry name" value="Krueppel_C2H2_ZnF"/>
</dbReference>
<dbReference type="Gene3D" id="6.10.140.140">
    <property type="match status" value="1"/>
</dbReference>
<dbReference type="EMBL" id="CAJHUB010000775">
    <property type="protein sequence ID" value="CAD7692054.1"/>
    <property type="molecule type" value="Genomic_DNA"/>
</dbReference>
<keyword evidence="3" id="KW-1185">Reference proteome</keyword>
<dbReference type="SUPFAM" id="SSF109640">
    <property type="entry name" value="KRAB domain (Kruppel-associated box)"/>
    <property type="match status" value="1"/>
</dbReference>
<dbReference type="Pfam" id="PF01352">
    <property type="entry name" value="KRAB"/>
    <property type="match status" value="1"/>
</dbReference>
<proteinExistence type="predicted"/>
<dbReference type="PROSITE" id="PS50805">
    <property type="entry name" value="KRAB"/>
    <property type="match status" value="1"/>
</dbReference>
<dbReference type="InterPro" id="IPR036051">
    <property type="entry name" value="KRAB_dom_sf"/>
</dbReference>
<accession>A0A811ZV67</accession>
<evidence type="ECO:0000313" key="2">
    <source>
        <dbReference type="EMBL" id="CAD7692054.1"/>
    </source>
</evidence>
<dbReference type="CDD" id="cd07765">
    <property type="entry name" value="KRAB_A-box"/>
    <property type="match status" value="1"/>
</dbReference>
<dbReference type="Proteomes" id="UP000645828">
    <property type="component" value="Unassembled WGS sequence"/>
</dbReference>
<name>A0A811ZV67_NYCPR</name>
<dbReference type="InterPro" id="IPR001909">
    <property type="entry name" value="KRAB"/>
</dbReference>